<dbReference type="GO" id="GO:0016491">
    <property type="term" value="F:oxidoreductase activity"/>
    <property type="evidence" value="ECO:0007669"/>
    <property type="project" value="UniProtKB-KW"/>
</dbReference>
<accession>A0A1M4SFE5</accession>
<evidence type="ECO:0000256" key="1">
    <source>
        <dbReference type="ARBA" id="ARBA00023002"/>
    </source>
</evidence>
<keyword evidence="4" id="KW-1185">Reference proteome</keyword>
<feature type="domain" description="Cysteine-rich" evidence="2">
    <location>
        <begin position="4"/>
        <end position="84"/>
    </location>
</feature>
<organism evidence="3 4">
    <name type="scientific">Desulfofundulus australicus DSM 11792</name>
    <dbReference type="NCBI Taxonomy" id="1121425"/>
    <lineage>
        <taxon>Bacteria</taxon>
        <taxon>Bacillati</taxon>
        <taxon>Bacillota</taxon>
        <taxon>Clostridia</taxon>
        <taxon>Eubacteriales</taxon>
        <taxon>Peptococcaceae</taxon>
        <taxon>Desulfofundulus</taxon>
    </lineage>
</organism>
<evidence type="ECO:0000313" key="4">
    <source>
        <dbReference type="Proteomes" id="UP000184196"/>
    </source>
</evidence>
<proteinExistence type="predicted"/>
<dbReference type="OrthoDB" id="9777685at2"/>
<name>A0A1M4SFE5_9FIRM</name>
<dbReference type="Proteomes" id="UP000184196">
    <property type="component" value="Unassembled WGS sequence"/>
</dbReference>
<feature type="domain" description="Cysteine-rich" evidence="2">
    <location>
        <begin position="144"/>
        <end position="233"/>
    </location>
</feature>
<sequence length="283" mass="30613">MKYSYYPGCSLEATGVEYNLSTRAVAGALGMELVELPGWTCCGSSSAHAINRDLALGLAAHNIALAQEQGRDLVVPCSACYTRLSRADYQMRHDAGERVRAERLAGFSYTGQVRIYSFLEIVKDRVGYAEVTRAVRRPLAGLKVACYYGCLLVRPPEVRPFDRAEDPASLDELAAALGAEPVPWCYKTTCCGAGLSLTRPEVVGKLVARILSAAREAGAGALVTACPLCQNNLEMRRPADEDIPVFYFTELMGVALGLGEASGWLKKHLVDPFPLLHRLSLAG</sequence>
<dbReference type="EMBL" id="FQUW01000004">
    <property type="protein sequence ID" value="SHE30892.1"/>
    <property type="molecule type" value="Genomic_DNA"/>
</dbReference>
<protein>
    <submittedName>
        <fullName evidence="3">Heterodisulfide reductase subunit B</fullName>
    </submittedName>
</protein>
<dbReference type="Pfam" id="PF02754">
    <property type="entry name" value="CCG"/>
    <property type="match status" value="2"/>
</dbReference>
<dbReference type="PANTHER" id="PTHR42947">
    <property type="entry name" value="COB--COM HETERODISULFIDE REDUCTASE SUBUNIT B 1"/>
    <property type="match status" value="1"/>
</dbReference>
<dbReference type="InterPro" id="IPR051278">
    <property type="entry name" value="HdrB/HdrD_reductase"/>
</dbReference>
<dbReference type="AlphaFoldDB" id="A0A1M4SFE5"/>
<dbReference type="RefSeq" id="WP_027356235.1">
    <property type="nucleotide sequence ID" value="NZ_FQUW01000004.1"/>
</dbReference>
<reference evidence="4" key="1">
    <citation type="submission" date="2016-11" db="EMBL/GenBank/DDBJ databases">
        <authorList>
            <person name="Varghese N."/>
            <person name="Submissions S."/>
        </authorList>
    </citation>
    <scope>NUCLEOTIDE SEQUENCE [LARGE SCALE GENOMIC DNA]</scope>
    <source>
        <strain evidence="4">DSM 11792</strain>
    </source>
</reference>
<evidence type="ECO:0000313" key="3">
    <source>
        <dbReference type="EMBL" id="SHE30892.1"/>
    </source>
</evidence>
<dbReference type="Gene3D" id="1.20.1050.140">
    <property type="match status" value="1"/>
</dbReference>
<evidence type="ECO:0000259" key="2">
    <source>
        <dbReference type="Pfam" id="PF02754"/>
    </source>
</evidence>
<keyword evidence="1" id="KW-0560">Oxidoreductase</keyword>
<dbReference type="InterPro" id="IPR004017">
    <property type="entry name" value="Cys_rich_dom"/>
</dbReference>
<gene>
    <name evidence="3" type="ORF">SAMN02745218_00111</name>
</gene>
<dbReference type="PANTHER" id="PTHR42947:SF1">
    <property type="entry name" value="COB--COM HETERODISULFIDE REDUCTASE SUBUNIT B 1"/>
    <property type="match status" value="1"/>
</dbReference>